<sequence>MKHQGGWDVGMRVPTLRGDLPSNDKNCYAFMYACAVGKSMLDSSIFAKVFCYNLECQPGNLRGFQDSLDTQYECVTFGDLRPQPITLVGHTRGLVLETRRTVVPHSFKYRRQQIAAMRRARLVAYHLHVLAHEQIFDFQEDVSSESSDLDPKSSESEQFFDCQEEGSTGIDVQPTDSYDSYLEVRGMATEIIRVFHQQAEHFESLRAQLHLLACDNLSEIKDVLSQTASGSSGDRMAKWEPLDPNQGCEDMRVVLNLPDKVVEIIEAAVRAWKDEHREFPSQQLTKVLQMLGCYFTKHNFDQFKLEESVKEDLQYYFRIPGLSDLSPADVKELPEILESECQQKLGISTVELNELRLRIYLAKGSCWIGLVSPVKLDADALKQCLEAFVNQRRSAGITWAFAESPQEVLPLDVLGFQKCVRLVEGMRSKLDIPTFVLLRGSFFRDIAKQILQKQAKNVLEDWQLRLVNNCRDLKDDEWYNTQEDADLCFVTSLHWPTLNWRAPQLLNLLKKFAKFTRHEQDRQVLQVAAFLIHTIQESPDDVQSMCSAKKVLQECLRQESPQPEKLLKGLLQKVLSDGLQGDRHDKVSPTSSVFKDQEELRMFLQQVLSDGLQGDRHDKVSPTSSVFKEKFGTEARGGIICEEEGHKEEEDEGAASSAPVEQSPPESRARVTFASLREKYLEHSGLFVVAMSFISLFMTTYRHRRRLEQSLEDLDRLDNPADRRSTDMDVFAAAMVFAVLCAYLMNKQSDSSREPSTLWERLKKS</sequence>
<name>A0ABP0JFS5_9DINO</name>
<reference evidence="2 3" key="1">
    <citation type="submission" date="2024-02" db="EMBL/GenBank/DDBJ databases">
        <authorList>
            <person name="Chen Y."/>
            <person name="Shah S."/>
            <person name="Dougan E. K."/>
            <person name="Thang M."/>
            <person name="Chan C."/>
        </authorList>
    </citation>
    <scope>NUCLEOTIDE SEQUENCE [LARGE SCALE GENOMIC DNA]</scope>
</reference>
<organism evidence="2 3">
    <name type="scientific">Durusdinium trenchii</name>
    <dbReference type="NCBI Taxonomy" id="1381693"/>
    <lineage>
        <taxon>Eukaryota</taxon>
        <taxon>Sar</taxon>
        <taxon>Alveolata</taxon>
        <taxon>Dinophyceae</taxon>
        <taxon>Suessiales</taxon>
        <taxon>Symbiodiniaceae</taxon>
        <taxon>Durusdinium</taxon>
    </lineage>
</organism>
<proteinExistence type="predicted"/>
<gene>
    <name evidence="2" type="ORF">CCMP2556_LOCUS11196</name>
</gene>
<feature type="region of interest" description="Disordered" evidence="1">
    <location>
        <begin position="646"/>
        <end position="669"/>
    </location>
</feature>
<dbReference type="Proteomes" id="UP001642484">
    <property type="component" value="Unassembled WGS sequence"/>
</dbReference>
<evidence type="ECO:0000256" key="1">
    <source>
        <dbReference type="SAM" id="MobiDB-lite"/>
    </source>
</evidence>
<keyword evidence="3" id="KW-1185">Reference proteome</keyword>
<evidence type="ECO:0000313" key="2">
    <source>
        <dbReference type="EMBL" id="CAK9013256.1"/>
    </source>
</evidence>
<protein>
    <submittedName>
        <fullName evidence="2">Uncharacterized protein</fullName>
    </submittedName>
</protein>
<comment type="caution">
    <text evidence="2">The sequence shown here is derived from an EMBL/GenBank/DDBJ whole genome shotgun (WGS) entry which is preliminary data.</text>
</comment>
<accession>A0ABP0JFS5</accession>
<evidence type="ECO:0000313" key="3">
    <source>
        <dbReference type="Proteomes" id="UP001642484"/>
    </source>
</evidence>
<dbReference type="EMBL" id="CAXAMN010005324">
    <property type="protein sequence ID" value="CAK9013256.1"/>
    <property type="molecule type" value="Genomic_DNA"/>
</dbReference>